<evidence type="ECO:0000313" key="2">
    <source>
        <dbReference type="Ensembl" id="ENSAPEP00000013551.1"/>
    </source>
</evidence>
<dbReference type="GO" id="GO:0030318">
    <property type="term" value="P:melanocyte differentiation"/>
    <property type="evidence" value="ECO:0007669"/>
    <property type="project" value="TreeGrafter"/>
</dbReference>
<evidence type="ECO:0000313" key="3">
    <source>
        <dbReference type="Proteomes" id="UP000265080"/>
    </source>
</evidence>
<dbReference type="Pfam" id="PF15812">
    <property type="entry name" value="MREG"/>
    <property type="match status" value="1"/>
</dbReference>
<reference evidence="2" key="2">
    <citation type="submission" date="2025-08" db="UniProtKB">
        <authorList>
            <consortium name="Ensembl"/>
        </authorList>
    </citation>
    <scope>IDENTIFICATION</scope>
</reference>
<feature type="compositionally biased region" description="Polar residues" evidence="1">
    <location>
        <begin position="38"/>
        <end position="50"/>
    </location>
</feature>
<feature type="compositionally biased region" description="Polar residues" evidence="1">
    <location>
        <begin position="1"/>
        <end position="13"/>
    </location>
</feature>
<reference evidence="2" key="3">
    <citation type="submission" date="2025-09" db="UniProtKB">
        <authorList>
            <consortium name="Ensembl"/>
        </authorList>
    </citation>
    <scope>IDENTIFICATION</scope>
</reference>
<dbReference type="PANTHER" id="PTHR34340">
    <property type="entry name" value="MELANOREGULIN"/>
    <property type="match status" value="1"/>
</dbReference>
<dbReference type="OMA" id="AKFTICC"/>
<keyword evidence="3" id="KW-1185">Reference proteome</keyword>
<evidence type="ECO:0000256" key="1">
    <source>
        <dbReference type="SAM" id="MobiDB-lite"/>
    </source>
</evidence>
<protein>
    <recommendedName>
        <fullName evidence="4">Melanoregulin</fullName>
    </recommendedName>
</protein>
<dbReference type="GO" id="GO:0032402">
    <property type="term" value="P:melanosome transport"/>
    <property type="evidence" value="ECO:0007669"/>
    <property type="project" value="InterPro"/>
</dbReference>
<dbReference type="Proteomes" id="UP000265080">
    <property type="component" value="Chromosome 12"/>
</dbReference>
<dbReference type="AlphaFoldDB" id="A0A3P8SNK6"/>
<sequence>MRTTATSRPPEQLSSSSSNSDTEEESLFGPPPSRRSPWENQESQRSNTNQWTATNRLDGSLIQRGSDRELEAFINMRDQADKATEEWEKLNYDIHTLRYTRREVRSRWKKILLQLGYQCEVDALLSVNSQSLFSRDQEHLNKATELLKLLLDRTSLFPPGAGFQNRYLFVMVYTHTCISHYTNIQFSGSFPECSLNNAHEATVGLTKLDFHPFPPLFPVVVHRHLPADRSHLFRPFNAPHHLPPCISQDRLVSLDSAEDFVRLAKEKYPKKDG</sequence>
<reference evidence="2 3" key="1">
    <citation type="submission" date="2018-03" db="EMBL/GenBank/DDBJ databases">
        <title>Finding Nemo's genes: A chromosome-scale reference assembly of the genome of the orange clownfish Amphiprion percula.</title>
        <authorList>
            <person name="Lehmann R."/>
        </authorList>
    </citation>
    <scope>NUCLEOTIDE SEQUENCE</scope>
</reference>
<accession>A0A3P8SNK6</accession>
<feature type="region of interest" description="Disordered" evidence="1">
    <location>
        <begin position="1"/>
        <end position="50"/>
    </location>
</feature>
<dbReference type="GO" id="GO:0042470">
    <property type="term" value="C:melanosome"/>
    <property type="evidence" value="ECO:0007669"/>
    <property type="project" value="InterPro"/>
</dbReference>
<proteinExistence type="predicted"/>
<organism evidence="2 3">
    <name type="scientific">Amphiprion percula</name>
    <name type="common">Orange clownfish</name>
    <name type="synonym">Lutjanus percula</name>
    <dbReference type="NCBI Taxonomy" id="161767"/>
    <lineage>
        <taxon>Eukaryota</taxon>
        <taxon>Metazoa</taxon>
        <taxon>Chordata</taxon>
        <taxon>Craniata</taxon>
        <taxon>Vertebrata</taxon>
        <taxon>Euteleostomi</taxon>
        <taxon>Actinopterygii</taxon>
        <taxon>Neopterygii</taxon>
        <taxon>Teleostei</taxon>
        <taxon>Neoteleostei</taxon>
        <taxon>Acanthomorphata</taxon>
        <taxon>Ovalentaria</taxon>
        <taxon>Pomacentridae</taxon>
        <taxon>Amphiprion</taxon>
    </lineage>
</organism>
<dbReference type="Ensembl" id="ENSAPET00000013913.1">
    <property type="protein sequence ID" value="ENSAPEP00000013551.1"/>
    <property type="gene ID" value="ENSAPEG00000009657.1"/>
</dbReference>
<dbReference type="PANTHER" id="PTHR34340:SF3">
    <property type="entry name" value="MELANOREGULIN"/>
    <property type="match status" value="1"/>
</dbReference>
<evidence type="ECO:0008006" key="4">
    <source>
        <dbReference type="Google" id="ProtNLM"/>
    </source>
</evidence>
<name>A0A3P8SNK6_AMPPE</name>
<dbReference type="InterPro" id="IPR031638">
    <property type="entry name" value="Melanoregulin"/>
</dbReference>
<dbReference type="GeneTree" id="ENSGT00940000166348"/>